<feature type="region of interest" description="Disordered" evidence="12">
    <location>
        <begin position="527"/>
        <end position="560"/>
    </location>
</feature>
<dbReference type="GeneID" id="41973547"/>
<evidence type="ECO:0000256" key="8">
    <source>
        <dbReference type="ARBA" id="ARBA00022989"/>
    </source>
</evidence>
<dbReference type="InParanoid" id="A0A507B9U5"/>
<evidence type="ECO:0000256" key="12">
    <source>
        <dbReference type="SAM" id="MobiDB-lite"/>
    </source>
</evidence>
<dbReference type="InterPro" id="IPR027417">
    <property type="entry name" value="P-loop_NTPase"/>
</dbReference>
<evidence type="ECO:0000256" key="2">
    <source>
        <dbReference type="ARBA" id="ARBA00007448"/>
    </source>
</evidence>
<feature type="domain" description="BCS1 N-terminal" evidence="14">
    <location>
        <begin position="33"/>
        <end position="240"/>
    </location>
</feature>
<keyword evidence="3" id="KW-0812">Transmembrane</keyword>
<gene>
    <name evidence="15" type="ORF">E0L32_006100</name>
</gene>
<reference evidence="15 16" key="1">
    <citation type="submission" date="2019-06" db="EMBL/GenBank/DDBJ databases">
        <title>Draft genome sequence of the filamentous fungus Phialemoniopsis curvata isolated from diesel fuel.</title>
        <authorList>
            <person name="Varaljay V.A."/>
            <person name="Lyon W.J."/>
            <person name="Crouch A.L."/>
            <person name="Drake C.E."/>
            <person name="Hollomon J.M."/>
            <person name="Nadeau L.J."/>
            <person name="Nunn H.S."/>
            <person name="Stevenson B.S."/>
            <person name="Bojanowski C.L."/>
            <person name="Crookes-Goodson W.J."/>
        </authorList>
    </citation>
    <scope>NUCLEOTIDE SEQUENCE [LARGE SCALE GENOMIC DNA]</scope>
    <source>
        <strain evidence="15 16">D216</strain>
    </source>
</reference>
<dbReference type="InterPro" id="IPR014851">
    <property type="entry name" value="BCS1_N"/>
</dbReference>
<organism evidence="15 16">
    <name type="scientific">Thyridium curvatum</name>
    <dbReference type="NCBI Taxonomy" id="1093900"/>
    <lineage>
        <taxon>Eukaryota</taxon>
        <taxon>Fungi</taxon>
        <taxon>Dikarya</taxon>
        <taxon>Ascomycota</taxon>
        <taxon>Pezizomycotina</taxon>
        <taxon>Sordariomycetes</taxon>
        <taxon>Sordariomycetidae</taxon>
        <taxon>Thyridiales</taxon>
        <taxon>Thyridiaceae</taxon>
        <taxon>Thyridium</taxon>
    </lineage>
</organism>
<dbReference type="Gene3D" id="3.40.50.300">
    <property type="entry name" value="P-loop containing nucleotide triphosphate hydrolases"/>
    <property type="match status" value="1"/>
</dbReference>
<evidence type="ECO:0000259" key="14">
    <source>
        <dbReference type="SMART" id="SM01024"/>
    </source>
</evidence>
<comment type="similarity">
    <text evidence="2">Belongs to the AAA ATPase family. BCS1 subfamily.</text>
</comment>
<accession>A0A507B9U5</accession>
<dbReference type="STRING" id="1093900.A0A507B9U5"/>
<dbReference type="PANTHER" id="PTHR23070">
    <property type="entry name" value="BCS1 AAA-TYPE ATPASE"/>
    <property type="match status" value="1"/>
</dbReference>
<dbReference type="SMART" id="SM01024">
    <property type="entry name" value="BCS1_N"/>
    <property type="match status" value="1"/>
</dbReference>
<keyword evidence="9" id="KW-0496">Mitochondrion</keyword>
<feature type="region of interest" description="Disordered" evidence="12">
    <location>
        <begin position="342"/>
        <end position="362"/>
    </location>
</feature>
<dbReference type="InterPro" id="IPR057495">
    <property type="entry name" value="AAA_lid_BCS1"/>
</dbReference>
<keyword evidence="4" id="KW-0547">Nucleotide-binding</keyword>
<evidence type="ECO:0000256" key="10">
    <source>
        <dbReference type="ARBA" id="ARBA00023136"/>
    </source>
</evidence>
<dbReference type="Pfam" id="PF08740">
    <property type="entry name" value="BCS1_N"/>
    <property type="match status" value="1"/>
</dbReference>
<sequence length="914" mass="100700">MDSSCPEGNLKNQGLFAGLIDIIFPGLSYLPHAAIALMFVKYIAESWGHVLSTRLLSTVEIRAHDDTYNYLMTWVAKNSLSRENHRLLASSTITNEEFAWNDGTTNNDDREFESAAGEEDIQAGDIAGLRSKISLYNARPLRWTPAMGLHFFRFENRIVAFTRAFEDRETLPYARRAERLFISCLGTDAGILKRIVNIARLEYLESERGKISIYRGTKISNFDMTWTKAMSRAARPMSTIALDESIKEHFVQDLQRYLNPKTKTWYATRGIPYRRGYLFSGPPGTGKTSLTLAAAGLMGLDIYMINLNSPSLTEDSLSNLFQSLPRTCVVLLEDVDAAGITHKRAQEPEDGGDAEPSQGQQRRERISLSALLNVIDGVAAQEGRVLVMTSNHTDKIDPALLRPGRVDFSIRFGLATSGTVHKIFKQMFDALDIISEPCSIRKNISADSDQHVSSEKLELLSQQQNAVEELEVGSTTLDALAEEFVSKVPELEFSPAAIQGFLLTHQNDPMGAVSSVEEWVQRQRIGNADAGVNSPRDVQDSDANTTLVHTEDDAERDTSNRSHKVEFPMMTASIDMTPNYGGSGNIFFKSQIRAKQPKFPNDLDLSGQVAIVTGSYGGIGFHCAHQLLNLKLSRLIIAVRSVDKGQAAAAELVREFPDATIDAWALDMTSYGSCQSFAAKAEAELPRLDIVILNAGVFKADHSIVPSTGHEESVQVNYLSTFMLAIMFLPLLKAKSPPGKPGRLTMVGSSVALYAKLEERNKRPFLKAMDAPEEGQRWRPDEHYPKTKLLGHLGLVKLKDCISADDVVVNIVDPALVRGTSLHRGFSGALGAGFAWVKSLAGRTLESGASTLVDAAVVKGKESHGCYVMDWKISPFAAIVYSLEGKELTDVLWDETLTELDFINPQGILASLRD</sequence>
<protein>
    <submittedName>
        <fullName evidence="15">Uncharacterized protein</fullName>
    </submittedName>
</protein>
<dbReference type="Gene3D" id="3.40.50.720">
    <property type="entry name" value="NAD(P)-binding Rossmann-like Domain"/>
    <property type="match status" value="1"/>
</dbReference>
<evidence type="ECO:0000256" key="9">
    <source>
        <dbReference type="ARBA" id="ARBA00023128"/>
    </source>
</evidence>
<dbReference type="OrthoDB" id="10251412at2759"/>
<dbReference type="Pfam" id="PF00106">
    <property type="entry name" value="adh_short"/>
    <property type="match status" value="1"/>
</dbReference>
<keyword evidence="16" id="KW-1185">Reference proteome</keyword>
<dbReference type="Pfam" id="PF00004">
    <property type="entry name" value="AAA"/>
    <property type="match status" value="1"/>
</dbReference>
<dbReference type="Pfam" id="PF25426">
    <property type="entry name" value="AAA_lid_BCS1"/>
    <property type="match status" value="1"/>
</dbReference>
<dbReference type="InterPro" id="IPR036291">
    <property type="entry name" value="NAD(P)-bd_dom_sf"/>
</dbReference>
<evidence type="ECO:0000256" key="7">
    <source>
        <dbReference type="ARBA" id="ARBA00022840"/>
    </source>
</evidence>
<dbReference type="GO" id="GO:0005524">
    <property type="term" value="F:ATP binding"/>
    <property type="evidence" value="ECO:0007669"/>
    <property type="project" value="UniProtKB-KW"/>
</dbReference>
<dbReference type="InterPro" id="IPR002347">
    <property type="entry name" value="SDR_fam"/>
</dbReference>
<dbReference type="PROSITE" id="PS00674">
    <property type="entry name" value="AAA"/>
    <property type="match status" value="1"/>
</dbReference>
<dbReference type="SUPFAM" id="SSF51735">
    <property type="entry name" value="NAD(P)-binding Rossmann-fold domains"/>
    <property type="match status" value="1"/>
</dbReference>
<dbReference type="InterPro" id="IPR003960">
    <property type="entry name" value="ATPase_AAA_CS"/>
</dbReference>
<dbReference type="SMART" id="SM00382">
    <property type="entry name" value="AAA"/>
    <property type="match status" value="1"/>
</dbReference>
<proteinExistence type="inferred from homology"/>
<dbReference type="InterPro" id="IPR003593">
    <property type="entry name" value="AAA+_ATPase"/>
</dbReference>
<evidence type="ECO:0000256" key="4">
    <source>
        <dbReference type="ARBA" id="ARBA00022741"/>
    </source>
</evidence>
<feature type="domain" description="AAA+ ATPase" evidence="13">
    <location>
        <begin position="273"/>
        <end position="416"/>
    </location>
</feature>
<evidence type="ECO:0000313" key="15">
    <source>
        <dbReference type="EMBL" id="TPX13370.1"/>
    </source>
</evidence>
<dbReference type="RefSeq" id="XP_030995081.1">
    <property type="nucleotide sequence ID" value="XM_031140696.1"/>
</dbReference>
<keyword evidence="5" id="KW-0999">Mitochondrion inner membrane</keyword>
<dbReference type="GO" id="GO:0005743">
    <property type="term" value="C:mitochondrial inner membrane"/>
    <property type="evidence" value="ECO:0007669"/>
    <property type="project" value="UniProtKB-SubCell"/>
</dbReference>
<keyword evidence="6" id="KW-0378">Hydrolase</keyword>
<dbReference type="InterPro" id="IPR050747">
    <property type="entry name" value="Mitochondrial_chaperone_BCS1"/>
</dbReference>
<comment type="caution">
    <text evidence="15">The sequence shown here is derived from an EMBL/GenBank/DDBJ whole genome shotgun (WGS) entry which is preliminary data.</text>
</comment>
<dbReference type="EMBL" id="SKBQ01000034">
    <property type="protein sequence ID" value="TPX13370.1"/>
    <property type="molecule type" value="Genomic_DNA"/>
</dbReference>
<keyword evidence="7" id="KW-0067">ATP-binding</keyword>
<dbReference type="InterPro" id="IPR003959">
    <property type="entry name" value="ATPase_AAA_core"/>
</dbReference>
<evidence type="ECO:0000313" key="16">
    <source>
        <dbReference type="Proteomes" id="UP000319257"/>
    </source>
</evidence>
<dbReference type="GO" id="GO:0016887">
    <property type="term" value="F:ATP hydrolysis activity"/>
    <property type="evidence" value="ECO:0007669"/>
    <property type="project" value="InterPro"/>
</dbReference>
<evidence type="ECO:0000259" key="13">
    <source>
        <dbReference type="SMART" id="SM00382"/>
    </source>
</evidence>
<evidence type="ECO:0000256" key="6">
    <source>
        <dbReference type="ARBA" id="ARBA00022801"/>
    </source>
</evidence>
<dbReference type="Proteomes" id="UP000319257">
    <property type="component" value="Unassembled WGS sequence"/>
</dbReference>
<evidence type="ECO:0000256" key="5">
    <source>
        <dbReference type="ARBA" id="ARBA00022792"/>
    </source>
</evidence>
<keyword evidence="8" id="KW-1133">Transmembrane helix</keyword>
<evidence type="ECO:0000256" key="1">
    <source>
        <dbReference type="ARBA" id="ARBA00004434"/>
    </source>
</evidence>
<dbReference type="AlphaFoldDB" id="A0A507B9U5"/>
<comment type="catalytic activity">
    <reaction evidence="11">
        <text>ATP + H2O = ADP + phosphate + H(+)</text>
        <dbReference type="Rhea" id="RHEA:13065"/>
        <dbReference type="ChEBI" id="CHEBI:15377"/>
        <dbReference type="ChEBI" id="CHEBI:15378"/>
        <dbReference type="ChEBI" id="CHEBI:30616"/>
        <dbReference type="ChEBI" id="CHEBI:43474"/>
        <dbReference type="ChEBI" id="CHEBI:456216"/>
    </reaction>
    <physiologicalReaction direction="left-to-right" evidence="11">
        <dbReference type="Rhea" id="RHEA:13066"/>
    </physiologicalReaction>
</comment>
<evidence type="ECO:0000256" key="3">
    <source>
        <dbReference type="ARBA" id="ARBA00022692"/>
    </source>
</evidence>
<comment type="subcellular location">
    <subcellularLocation>
        <location evidence="1">Mitochondrion inner membrane</location>
        <topology evidence="1">Single-pass membrane protein</topology>
    </subcellularLocation>
</comment>
<evidence type="ECO:0000256" key="11">
    <source>
        <dbReference type="ARBA" id="ARBA00048778"/>
    </source>
</evidence>
<dbReference type="SUPFAM" id="SSF52540">
    <property type="entry name" value="P-loop containing nucleoside triphosphate hydrolases"/>
    <property type="match status" value="1"/>
</dbReference>
<dbReference type="PRINTS" id="PR00081">
    <property type="entry name" value="GDHRDH"/>
</dbReference>
<keyword evidence="10" id="KW-0472">Membrane</keyword>
<name>A0A507B9U5_9PEZI</name>